<dbReference type="AlphaFoldDB" id="A0AB39BVD3"/>
<name>A0AB39BVD3_9BACI</name>
<gene>
    <name evidence="1" type="ORF">AB3N04_04760</name>
</gene>
<dbReference type="EMBL" id="CP162551">
    <property type="protein sequence ID" value="XDI37633.1"/>
    <property type="molecule type" value="Genomic_DNA"/>
</dbReference>
<accession>A0AB39BVD3</accession>
<reference evidence="1" key="1">
    <citation type="submission" date="2024-07" db="EMBL/GenBank/DDBJ databases">
        <title>Identification and characteristics of an arsenic-resistant bacterial isolate, which belongs to a novel species.</title>
        <authorList>
            <person name="Juszczyk A."/>
            <person name="Kowalczyk A."/>
            <person name="Was K."/>
            <person name="Kosowicz W."/>
            <person name="Budzyn A."/>
            <person name="Latowski D."/>
        </authorList>
    </citation>
    <scope>NUCLEOTIDE SEQUENCE</scope>
    <source>
        <strain evidence="1">As8PL</strain>
    </source>
</reference>
<dbReference type="RefSeq" id="WP_368504963.1">
    <property type="nucleotide sequence ID" value="NZ_CP162551.1"/>
</dbReference>
<proteinExistence type="predicted"/>
<organism evidence="1">
    <name type="scientific">Alkalihalophilus sp. As8PL</name>
    <dbReference type="NCBI Taxonomy" id="3237103"/>
    <lineage>
        <taxon>Bacteria</taxon>
        <taxon>Bacillati</taxon>
        <taxon>Bacillota</taxon>
        <taxon>Bacilli</taxon>
        <taxon>Bacillales</taxon>
        <taxon>Bacillaceae</taxon>
        <taxon>Alkalihalophilus</taxon>
    </lineage>
</organism>
<sequence>MAYEFTHLQLKKMISGVMIESAFPYDTNDVQEVERHINSLYHELRKSGIVECFPEFNHYGSGYSSFVEFFIPKRNSKTLIKEVIKPYFLLKEYMVEGIVLYVSRLAPIAVWGFDERAYRIKKWKDVIVEDDYVSHSFLYPTQHDFMECPSKCQEEWCGLKEKVEEYGYQFLPKEYLNLPLPFEATIATCFTEKGHYKVFDSCFYWED</sequence>
<protein>
    <submittedName>
        <fullName evidence="1">Uncharacterized protein</fullName>
    </submittedName>
</protein>
<evidence type="ECO:0000313" key="1">
    <source>
        <dbReference type="EMBL" id="XDI37633.1"/>
    </source>
</evidence>